<dbReference type="AlphaFoldDB" id="A0A1H9TJD8"/>
<dbReference type="Pfam" id="PF00348">
    <property type="entry name" value="polyprenyl_synt"/>
    <property type="match status" value="1"/>
</dbReference>
<sequence>MTVSTVRAREELRVQIERELARHLAQRTEVACDYGEQFATLWRCAARHVFGGKLVRPILFVEMTQALTGQPDSAAPSHERGTVITLAAALELLHYSFLLHDDVIDGDLLRRHVPNLIGEMRGAHPASPGEPSLHWGRTSGILMGDLLLAGAHQTFARADVAYCTRLRLLDLLDHTVTESVAGEQADVALSDAVIAPDLQTIVTMMAHKTATYSFELPLRAEAILAGSPLGTERELREAGRHLGLAFQLQDDLMAVFGDAAEHGKDALSDLREAKQTVIIAYARMTDVWPQIAPSFGSHEITVADAERIRELLTRCGAQGFAEQLIDEHVRALYELLAGSLDIPPDAQQVLLTCVQHLEGRRR</sequence>
<evidence type="ECO:0000256" key="4">
    <source>
        <dbReference type="ARBA" id="ARBA00022723"/>
    </source>
</evidence>
<dbReference type="RefSeq" id="WP_091970828.1">
    <property type="nucleotide sequence ID" value="NZ_FOGZ01000024.1"/>
</dbReference>
<proteinExistence type="inferred from homology"/>
<dbReference type="OrthoDB" id="4497239at2"/>
<dbReference type="InterPro" id="IPR008949">
    <property type="entry name" value="Isoprenoid_synthase_dom_sf"/>
</dbReference>
<evidence type="ECO:0000256" key="6">
    <source>
        <dbReference type="RuleBase" id="RU004466"/>
    </source>
</evidence>
<dbReference type="GO" id="GO:0008299">
    <property type="term" value="P:isoprenoid biosynthetic process"/>
    <property type="evidence" value="ECO:0007669"/>
    <property type="project" value="InterPro"/>
</dbReference>
<evidence type="ECO:0000313" key="7">
    <source>
        <dbReference type="EMBL" id="SER97450.1"/>
    </source>
</evidence>
<evidence type="ECO:0000313" key="8">
    <source>
        <dbReference type="Proteomes" id="UP000198815"/>
    </source>
</evidence>
<dbReference type="GO" id="GO:0046872">
    <property type="term" value="F:metal ion binding"/>
    <property type="evidence" value="ECO:0007669"/>
    <property type="project" value="UniProtKB-KW"/>
</dbReference>
<reference evidence="7 8" key="1">
    <citation type="submission" date="2016-10" db="EMBL/GenBank/DDBJ databases">
        <authorList>
            <person name="de Groot N.N."/>
        </authorList>
    </citation>
    <scope>NUCLEOTIDE SEQUENCE [LARGE SCALE GENOMIC DNA]</scope>
    <source>
        <strain evidence="7 8">DSM 16859</strain>
    </source>
</reference>
<dbReference type="SFLD" id="SFLDS00005">
    <property type="entry name" value="Isoprenoid_Synthase_Type_I"/>
    <property type="match status" value="1"/>
</dbReference>
<keyword evidence="5" id="KW-0460">Magnesium</keyword>
<evidence type="ECO:0000256" key="2">
    <source>
        <dbReference type="ARBA" id="ARBA00006706"/>
    </source>
</evidence>
<dbReference type="GO" id="GO:0004659">
    <property type="term" value="F:prenyltransferase activity"/>
    <property type="evidence" value="ECO:0007669"/>
    <property type="project" value="InterPro"/>
</dbReference>
<name>A0A1H9TJD8_9ACTN</name>
<evidence type="ECO:0000256" key="3">
    <source>
        <dbReference type="ARBA" id="ARBA00022679"/>
    </source>
</evidence>
<evidence type="ECO:0000256" key="1">
    <source>
        <dbReference type="ARBA" id="ARBA00001946"/>
    </source>
</evidence>
<accession>A0A1H9TJD8</accession>
<comment type="cofactor">
    <cofactor evidence="1">
        <name>Mg(2+)</name>
        <dbReference type="ChEBI" id="CHEBI:18420"/>
    </cofactor>
</comment>
<dbReference type="SUPFAM" id="SSF48576">
    <property type="entry name" value="Terpenoid synthases"/>
    <property type="match status" value="1"/>
</dbReference>
<protein>
    <submittedName>
        <fullName evidence="7">Geranylgeranyl diphosphate synthase, type II</fullName>
    </submittedName>
</protein>
<comment type="similarity">
    <text evidence="2 6">Belongs to the FPP/GGPP synthase family.</text>
</comment>
<keyword evidence="4" id="KW-0479">Metal-binding</keyword>
<organism evidence="7 8">
    <name type="scientific">Propionibacterium cyclohexanicum</name>
    <dbReference type="NCBI Taxonomy" id="64702"/>
    <lineage>
        <taxon>Bacteria</taxon>
        <taxon>Bacillati</taxon>
        <taxon>Actinomycetota</taxon>
        <taxon>Actinomycetes</taxon>
        <taxon>Propionibacteriales</taxon>
        <taxon>Propionibacteriaceae</taxon>
        <taxon>Propionibacterium</taxon>
    </lineage>
</organism>
<keyword evidence="3 6" id="KW-0808">Transferase</keyword>
<gene>
    <name evidence="7" type="ORF">SAMN05443377_12415</name>
</gene>
<evidence type="ECO:0000256" key="5">
    <source>
        <dbReference type="ARBA" id="ARBA00022842"/>
    </source>
</evidence>
<keyword evidence="8" id="KW-1185">Reference proteome</keyword>
<dbReference type="InterPro" id="IPR000092">
    <property type="entry name" value="Polyprenyl_synt"/>
</dbReference>
<dbReference type="PANTHER" id="PTHR12001">
    <property type="entry name" value="GERANYLGERANYL PYROPHOSPHATE SYNTHASE"/>
    <property type="match status" value="1"/>
</dbReference>
<dbReference type="Proteomes" id="UP000198815">
    <property type="component" value="Unassembled WGS sequence"/>
</dbReference>
<dbReference type="PROSITE" id="PS00723">
    <property type="entry name" value="POLYPRENYL_SYNTHASE_1"/>
    <property type="match status" value="1"/>
</dbReference>
<dbReference type="PANTHER" id="PTHR12001:SF85">
    <property type="entry name" value="SHORT CHAIN ISOPRENYL DIPHOSPHATE SYNTHASE"/>
    <property type="match status" value="1"/>
</dbReference>
<dbReference type="EMBL" id="FOGZ01000024">
    <property type="protein sequence ID" value="SER97450.1"/>
    <property type="molecule type" value="Genomic_DNA"/>
</dbReference>
<dbReference type="Gene3D" id="1.10.600.10">
    <property type="entry name" value="Farnesyl Diphosphate Synthase"/>
    <property type="match status" value="1"/>
</dbReference>
<dbReference type="STRING" id="64702.SAMN05443377_12415"/>
<dbReference type="InterPro" id="IPR033749">
    <property type="entry name" value="Polyprenyl_synt_CS"/>
</dbReference>